<sequence length="153" mass="17449">MNMTSENIKAERHNSNGNEAFKAGDYHTAYKHFSKAIKEANPKCAKYYTNRARTSLSLKRYAVAYDDAEEAIKHDPANVKGYYCKGEALFGKRDYQLAQNQSEKALELAPHDATIRLKVDECKKLQFDRNVHHDEVQQAFAANSSREHKAAPR</sequence>
<dbReference type="InterPro" id="IPR019734">
    <property type="entry name" value="TPR_rpt"/>
</dbReference>
<protein>
    <submittedName>
        <fullName evidence="5">Uncharacterized protein</fullName>
    </submittedName>
</protein>
<proteinExistence type="predicted"/>
<evidence type="ECO:0000313" key="5">
    <source>
        <dbReference type="EMBL" id="RUS30915.1"/>
    </source>
</evidence>
<dbReference type="EMBL" id="RBNJ01003446">
    <property type="protein sequence ID" value="RUS30915.1"/>
    <property type="molecule type" value="Genomic_DNA"/>
</dbReference>
<dbReference type="SUPFAM" id="SSF48452">
    <property type="entry name" value="TPR-like"/>
    <property type="match status" value="1"/>
</dbReference>
<evidence type="ECO:0000313" key="6">
    <source>
        <dbReference type="Proteomes" id="UP000274822"/>
    </source>
</evidence>
<gene>
    <name evidence="5" type="ORF">BC938DRAFT_478773</name>
</gene>
<dbReference type="SMART" id="SM00028">
    <property type="entry name" value="TPR"/>
    <property type="match status" value="3"/>
</dbReference>
<keyword evidence="1" id="KW-0677">Repeat</keyword>
<dbReference type="Pfam" id="PF13432">
    <property type="entry name" value="TPR_16"/>
    <property type="match status" value="1"/>
</dbReference>
<dbReference type="Proteomes" id="UP000274822">
    <property type="component" value="Unassembled WGS sequence"/>
</dbReference>
<feature type="region of interest" description="Disordered" evidence="4">
    <location>
        <begin position="1"/>
        <end position="20"/>
    </location>
</feature>
<evidence type="ECO:0000256" key="4">
    <source>
        <dbReference type="SAM" id="MobiDB-lite"/>
    </source>
</evidence>
<dbReference type="PANTHER" id="PTHR22904:SF523">
    <property type="entry name" value="STRESS-INDUCED-PHOSPHOPROTEIN 1"/>
    <property type="match status" value="1"/>
</dbReference>
<name>A0A433QMC0_9FUNG</name>
<keyword evidence="2 3" id="KW-0802">TPR repeat</keyword>
<evidence type="ECO:0000256" key="3">
    <source>
        <dbReference type="PROSITE-ProRule" id="PRU00339"/>
    </source>
</evidence>
<dbReference type="Pfam" id="PF13181">
    <property type="entry name" value="TPR_8"/>
    <property type="match status" value="1"/>
</dbReference>
<evidence type="ECO:0000256" key="2">
    <source>
        <dbReference type="ARBA" id="ARBA00022803"/>
    </source>
</evidence>
<reference evidence="5 6" key="1">
    <citation type="journal article" date="2018" name="New Phytol.">
        <title>Phylogenomics of Endogonaceae and evolution of mycorrhizas within Mucoromycota.</title>
        <authorList>
            <person name="Chang Y."/>
            <person name="Desiro A."/>
            <person name="Na H."/>
            <person name="Sandor L."/>
            <person name="Lipzen A."/>
            <person name="Clum A."/>
            <person name="Barry K."/>
            <person name="Grigoriev I.V."/>
            <person name="Martin F.M."/>
            <person name="Stajich J.E."/>
            <person name="Smith M.E."/>
            <person name="Bonito G."/>
            <person name="Spatafora J.W."/>
        </authorList>
    </citation>
    <scope>NUCLEOTIDE SEQUENCE [LARGE SCALE GENOMIC DNA]</scope>
    <source>
        <strain evidence="5 6">AD002</strain>
    </source>
</reference>
<comment type="caution">
    <text evidence="5">The sequence shown here is derived from an EMBL/GenBank/DDBJ whole genome shotgun (WGS) entry which is preliminary data.</text>
</comment>
<evidence type="ECO:0000256" key="1">
    <source>
        <dbReference type="ARBA" id="ARBA00022737"/>
    </source>
</evidence>
<organism evidence="5 6">
    <name type="scientific">Jimgerdemannia flammicorona</name>
    <dbReference type="NCBI Taxonomy" id="994334"/>
    <lineage>
        <taxon>Eukaryota</taxon>
        <taxon>Fungi</taxon>
        <taxon>Fungi incertae sedis</taxon>
        <taxon>Mucoromycota</taxon>
        <taxon>Mucoromycotina</taxon>
        <taxon>Endogonomycetes</taxon>
        <taxon>Endogonales</taxon>
        <taxon>Endogonaceae</taxon>
        <taxon>Jimgerdemannia</taxon>
    </lineage>
</organism>
<dbReference type="GO" id="GO:0051879">
    <property type="term" value="F:Hsp90 protein binding"/>
    <property type="evidence" value="ECO:0007669"/>
    <property type="project" value="TreeGrafter"/>
</dbReference>
<dbReference type="Gene3D" id="1.25.40.10">
    <property type="entry name" value="Tetratricopeptide repeat domain"/>
    <property type="match status" value="1"/>
</dbReference>
<feature type="repeat" description="TPR" evidence="3">
    <location>
        <begin position="79"/>
        <end position="112"/>
    </location>
</feature>
<dbReference type="AlphaFoldDB" id="A0A433QMC0"/>
<accession>A0A433QMC0</accession>
<dbReference type="PROSITE" id="PS50005">
    <property type="entry name" value="TPR"/>
    <property type="match status" value="1"/>
</dbReference>
<keyword evidence="6" id="KW-1185">Reference proteome</keyword>
<dbReference type="PANTHER" id="PTHR22904">
    <property type="entry name" value="TPR REPEAT CONTAINING PROTEIN"/>
    <property type="match status" value="1"/>
</dbReference>
<dbReference type="InterPro" id="IPR011990">
    <property type="entry name" value="TPR-like_helical_dom_sf"/>
</dbReference>